<feature type="non-terminal residue" evidence="2">
    <location>
        <position position="81"/>
    </location>
</feature>
<evidence type="ECO:0000313" key="3">
    <source>
        <dbReference type="Proteomes" id="UP000479000"/>
    </source>
</evidence>
<organism evidence="2 3">
    <name type="scientific">Nesidiocoris tenuis</name>
    <dbReference type="NCBI Taxonomy" id="355587"/>
    <lineage>
        <taxon>Eukaryota</taxon>
        <taxon>Metazoa</taxon>
        <taxon>Ecdysozoa</taxon>
        <taxon>Arthropoda</taxon>
        <taxon>Hexapoda</taxon>
        <taxon>Insecta</taxon>
        <taxon>Pterygota</taxon>
        <taxon>Neoptera</taxon>
        <taxon>Paraneoptera</taxon>
        <taxon>Hemiptera</taxon>
        <taxon>Heteroptera</taxon>
        <taxon>Panheteroptera</taxon>
        <taxon>Cimicomorpha</taxon>
        <taxon>Miridae</taxon>
        <taxon>Dicyphina</taxon>
        <taxon>Nesidiocoris</taxon>
    </lineage>
</organism>
<gene>
    <name evidence="2" type="ORF">NTEN_LOCUS20042</name>
</gene>
<protein>
    <submittedName>
        <fullName evidence="2">Uncharacterized protein</fullName>
    </submittedName>
</protein>
<sequence>MEALFLPVDVSQLKLRDSTYFQGYCQKGGGLGATGEEMLNASEQLRAMASSLISRRKVSDRKGVQIYQESKHRPIPGTQCR</sequence>
<dbReference type="Proteomes" id="UP000479000">
    <property type="component" value="Unassembled WGS sequence"/>
</dbReference>
<evidence type="ECO:0000313" key="2">
    <source>
        <dbReference type="EMBL" id="CAB0015702.1"/>
    </source>
</evidence>
<feature type="region of interest" description="Disordered" evidence="1">
    <location>
        <begin position="60"/>
        <end position="81"/>
    </location>
</feature>
<dbReference type="AlphaFoldDB" id="A0A6H5HIG8"/>
<evidence type="ECO:0000256" key="1">
    <source>
        <dbReference type="SAM" id="MobiDB-lite"/>
    </source>
</evidence>
<name>A0A6H5HIG8_9HEMI</name>
<keyword evidence="3" id="KW-1185">Reference proteome</keyword>
<accession>A0A6H5HIG8</accession>
<proteinExistence type="predicted"/>
<dbReference type="EMBL" id="CADCXU010029379">
    <property type="protein sequence ID" value="CAB0015702.1"/>
    <property type="molecule type" value="Genomic_DNA"/>
</dbReference>
<reference evidence="2 3" key="1">
    <citation type="submission" date="2020-02" db="EMBL/GenBank/DDBJ databases">
        <authorList>
            <person name="Ferguson B K."/>
        </authorList>
    </citation>
    <scope>NUCLEOTIDE SEQUENCE [LARGE SCALE GENOMIC DNA]</scope>
</reference>